<reference evidence="3 5" key="2">
    <citation type="submission" date="2018-08" db="EMBL/GenBank/DDBJ databases">
        <title>A genome reference for cultivated species of the human gut microbiota.</title>
        <authorList>
            <person name="Zou Y."/>
            <person name="Xue W."/>
            <person name="Luo G."/>
        </authorList>
    </citation>
    <scope>NUCLEOTIDE SEQUENCE [LARGE SCALE GENOMIC DNA]</scope>
    <source>
        <strain evidence="3 5">TF05-12AC</strain>
    </source>
</reference>
<gene>
    <name evidence="3" type="ORF">DXC40_04795</name>
    <name evidence="2" type="ORF">ERS852551_00316</name>
</gene>
<proteinExistence type="predicted"/>
<dbReference type="Gene3D" id="1.10.260.40">
    <property type="entry name" value="lambda repressor-like DNA-binding domains"/>
    <property type="match status" value="1"/>
</dbReference>
<dbReference type="SUPFAM" id="SSF47413">
    <property type="entry name" value="lambda repressor-like DNA-binding domains"/>
    <property type="match status" value="1"/>
</dbReference>
<dbReference type="CDD" id="cd00093">
    <property type="entry name" value="HTH_XRE"/>
    <property type="match status" value="1"/>
</dbReference>
<name>A0A174M4G9_9FIRM</name>
<evidence type="ECO:0000313" key="2">
    <source>
        <dbReference type="EMBL" id="CUP28915.1"/>
    </source>
</evidence>
<feature type="domain" description="HTH cro/C1-type" evidence="1">
    <location>
        <begin position="11"/>
        <end position="65"/>
    </location>
</feature>
<evidence type="ECO:0000313" key="5">
    <source>
        <dbReference type="Proteomes" id="UP000260828"/>
    </source>
</evidence>
<dbReference type="Pfam" id="PF01381">
    <property type="entry name" value="HTH_3"/>
    <property type="match status" value="1"/>
</dbReference>
<dbReference type="GeneID" id="72464836"/>
<dbReference type="EMBL" id="CZBE01000002">
    <property type="protein sequence ID" value="CUP28915.1"/>
    <property type="molecule type" value="Genomic_DNA"/>
</dbReference>
<dbReference type="OrthoDB" id="5678656at2"/>
<dbReference type="PROSITE" id="PS50943">
    <property type="entry name" value="HTH_CROC1"/>
    <property type="match status" value="1"/>
</dbReference>
<sequence length="71" mass="7869">MESKDILALNLLRFRNDNNLSQEELAWKSGLSVKGYAQIERAEVQSSLKTLDKLSRGTGLSVLALLTHPSI</sequence>
<organism evidence="2 4">
    <name type="scientific">Anaerotruncus colihominis</name>
    <dbReference type="NCBI Taxonomy" id="169435"/>
    <lineage>
        <taxon>Bacteria</taxon>
        <taxon>Bacillati</taxon>
        <taxon>Bacillota</taxon>
        <taxon>Clostridia</taxon>
        <taxon>Eubacteriales</taxon>
        <taxon>Oscillospiraceae</taxon>
        <taxon>Anaerotruncus</taxon>
    </lineage>
</organism>
<evidence type="ECO:0000313" key="3">
    <source>
        <dbReference type="EMBL" id="RGE70369.1"/>
    </source>
</evidence>
<evidence type="ECO:0000259" key="1">
    <source>
        <dbReference type="PROSITE" id="PS50943"/>
    </source>
</evidence>
<dbReference type="GO" id="GO:0003677">
    <property type="term" value="F:DNA binding"/>
    <property type="evidence" value="ECO:0007669"/>
    <property type="project" value="InterPro"/>
</dbReference>
<dbReference type="RefSeq" id="WP_006876173.1">
    <property type="nucleotide sequence ID" value="NZ_CABIWA010000001.1"/>
</dbReference>
<accession>A0A174M4G9</accession>
<dbReference type="InterPro" id="IPR010982">
    <property type="entry name" value="Lambda_DNA-bd_dom_sf"/>
</dbReference>
<dbReference type="EMBL" id="QVME01000001">
    <property type="protein sequence ID" value="RGE70369.1"/>
    <property type="molecule type" value="Genomic_DNA"/>
</dbReference>
<dbReference type="Proteomes" id="UP000095765">
    <property type="component" value="Unassembled WGS sequence"/>
</dbReference>
<dbReference type="AlphaFoldDB" id="A0A174M4G9"/>
<reference evidence="2 4" key="1">
    <citation type="submission" date="2015-09" db="EMBL/GenBank/DDBJ databases">
        <authorList>
            <consortium name="Pathogen Informatics"/>
        </authorList>
    </citation>
    <scope>NUCLEOTIDE SEQUENCE [LARGE SCALE GENOMIC DNA]</scope>
    <source>
        <strain evidence="2 4">2789STDY5834939</strain>
    </source>
</reference>
<dbReference type="SMART" id="SM00530">
    <property type="entry name" value="HTH_XRE"/>
    <property type="match status" value="1"/>
</dbReference>
<protein>
    <submittedName>
        <fullName evidence="2">Helix-turn-helix</fullName>
    </submittedName>
    <submittedName>
        <fullName evidence="3">XRE family transcriptional regulator</fullName>
    </submittedName>
</protein>
<dbReference type="InterPro" id="IPR001387">
    <property type="entry name" value="Cro/C1-type_HTH"/>
</dbReference>
<dbReference type="Proteomes" id="UP000260828">
    <property type="component" value="Unassembled WGS sequence"/>
</dbReference>
<evidence type="ECO:0000313" key="4">
    <source>
        <dbReference type="Proteomes" id="UP000095765"/>
    </source>
</evidence>